<accession>C1N9K2</accession>
<feature type="compositionally biased region" description="Basic and acidic residues" evidence="3">
    <location>
        <begin position="1"/>
        <end position="14"/>
    </location>
</feature>
<reference evidence="4 5" key="1">
    <citation type="journal article" date="2009" name="Science">
        <title>Green evolution and dynamic adaptations revealed by genomes of the marine picoeukaryotes Micromonas.</title>
        <authorList>
            <person name="Worden A.Z."/>
            <person name="Lee J.H."/>
            <person name="Mock T."/>
            <person name="Rouze P."/>
            <person name="Simmons M.P."/>
            <person name="Aerts A.L."/>
            <person name="Allen A.E."/>
            <person name="Cuvelier M.L."/>
            <person name="Derelle E."/>
            <person name="Everett M.V."/>
            <person name="Foulon E."/>
            <person name="Grimwood J."/>
            <person name="Gundlach H."/>
            <person name="Henrissat B."/>
            <person name="Napoli C."/>
            <person name="McDonald S.M."/>
            <person name="Parker M.S."/>
            <person name="Rombauts S."/>
            <person name="Salamov A."/>
            <person name="Von Dassow P."/>
            <person name="Badger J.H."/>
            <person name="Coutinho P.M."/>
            <person name="Demir E."/>
            <person name="Dubchak I."/>
            <person name="Gentemann C."/>
            <person name="Eikrem W."/>
            <person name="Gready J.E."/>
            <person name="John U."/>
            <person name="Lanier W."/>
            <person name="Lindquist E.A."/>
            <person name="Lucas S."/>
            <person name="Mayer K.F."/>
            <person name="Moreau H."/>
            <person name="Not F."/>
            <person name="Otillar R."/>
            <person name="Panaud O."/>
            <person name="Pangilinan J."/>
            <person name="Paulsen I."/>
            <person name="Piegu B."/>
            <person name="Poliakov A."/>
            <person name="Robbens S."/>
            <person name="Schmutz J."/>
            <person name="Toulza E."/>
            <person name="Wyss T."/>
            <person name="Zelensky A."/>
            <person name="Zhou K."/>
            <person name="Armbrust E.V."/>
            <person name="Bhattacharya D."/>
            <person name="Goodenough U.W."/>
            <person name="Van de Peer Y."/>
            <person name="Grigoriev I.V."/>
        </authorList>
    </citation>
    <scope>NUCLEOTIDE SEQUENCE [LARGE SCALE GENOMIC DNA]</scope>
    <source>
        <strain evidence="4 5">CCMP1545</strain>
    </source>
</reference>
<comment type="similarity">
    <text evidence="1">Belongs to the FAM161 family.</text>
</comment>
<dbReference type="InterPro" id="IPR051655">
    <property type="entry name" value="FAM161"/>
</dbReference>
<evidence type="ECO:0000256" key="3">
    <source>
        <dbReference type="SAM" id="MobiDB-lite"/>
    </source>
</evidence>
<gene>
    <name evidence="4" type="ORF">MICPUCDRAFT_66445</name>
</gene>
<organism evidence="5">
    <name type="scientific">Micromonas pusilla (strain CCMP1545)</name>
    <name type="common">Picoplanktonic green alga</name>
    <dbReference type="NCBI Taxonomy" id="564608"/>
    <lineage>
        <taxon>Eukaryota</taxon>
        <taxon>Viridiplantae</taxon>
        <taxon>Chlorophyta</taxon>
        <taxon>Mamiellophyceae</taxon>
        <taxon>Mamiellales</taxon>
        <taxon>Mamiellaceae</taxon>
        <taxon>Micromonas</taxon>
    </lineage>
</organism>
<evidence type="ECO:0000256" key="1">
    <source>
        <dbReference type="ARBA" id="ARBA00006663"/>
    </source>
</evidence>
<feature type="region of interest" description="Disordered" evidence="3">
    <location>
        <begin position="262"/>
        <end position="304"/>
    </location>
</feature>
<evidence type="ECO:0000313" key="5">
    <source>
        <dbReference type="Proteomes" id="UP000001876"/>
    </source>
</evidence>
<keyword evidence="2" id="KW-0175">Coiled coil</keyword>
<dbReference type="EMBL" id="GG663751">
    <property type="protein sequence ID" value="EEH51371.1"/>
    <property type="molecule type" value="Genomic_DNA"/>
</dbReference>
<dbReference type="GO" id="GO:0005929">
    <property type="term" value="C:cilium"/>
    <property type="evidence" value="ECO:0007669"/>
    <property type="project" value="TreeGrafter"/>
</dbReference>
<keyword evidence="5" id="KW-1185">Reference proteome</keyword>
<dbReference type="PANTHER" id="PTHR21501">
    <property type="entry name" value="PROTEIN FAM-161"/>
    <property type="match status" value="1"/>
</dbReference>
<dbReference type="GeneID" id="9689907"/>
<dbReference type="Pfam" id="PF10595">
    <property type="entry name" value="FAM161A_B"/>
    <property type="match status" value="1"/>
</dbReference>
<proteinExistence type="inferred from homology"/>
<dbReference type="GO" id="GO:0044782">
    <property type="term" value="P:cilium organization"/>
    <property type="evidence" value="ECO:0007669"/>
    <property type="project" value="TreeGrafter"/>
</dbReference>
<feature type="region of interest" description="Disordered" evidence="3">
    <location>
        <begin position="59"/>
        <end position="78"/>
    </location>
</feature>
<dbReference type="GO" id="GO:0005856">
    <property type="term" value="C:cytoskeleton"/>
    <property type="evidence" value="ECO:0007669"/>
    <property type="project" value="UniProtKB-ARBA"/>
</dbReference>
<dbReference type="OrthoDB" id="542848at2759"/>
<dbReference type="InterPro" id="IPR019579">
    <property type="entry name" value="FAM161A/B"/>
</dbReference>
<evidence type="ECO:0000313" key="4">
    <source>
        <dbReference type="EMBL" id="EEH51371.1"/>
    </source>
</evidence>
<evidence type="ECO:0000256" key="2">
    <source>
        <dbReference type="ARBA" id="ARBA00023054"/>
    </source>
</evidence>
<dbReference type="Proteomes" id="UP000001876">
    <property type="component" value="Unassembled WGS sequence"/>
</dbReference>
<sequence length="519" mass="57843">MDEYRARVADEKSKSKSKSKSSTPAVTAAESKKKDDEADADADPLVSVSAAEMEAARRAVDSTRIRAQSAPRARTRAHKHCAAYLGEGPHGDGLPRPKELIDRAITKPKPFSFEAREKTKTKTISEQRLEQDLAIAAELERITINKPFKATSIPRSTVEPRYQRMIERETMKREERRESRKAALVESEKPFSFYLRDKEAKRYTLETAAERTARRANKFQRAFKAKEIPAAVKALKLGDIEARDARRKEAAKAAAVAKLAQSRLPERMALHANEGGGGHGHGASSDASKPEKKPKWSFKPAPAKEVPDFDALHEKFFRRLQSARGDFVATVPREFRLREHTKEEKEAIRRKLKSDIAADEENLPENRWPFASLRAKVHPSPPPAFSSPGENFYKKNENLATKLRRQAMLKQRQAGHYATRAEKEAREDAARERDAKRRAAAWAHSQVANAGAKALDADGGTKGPGGKLAGARANAKGPADQHRAARHAQQATLARETVEKVLLENDVYTYVEEGEDGPF</sequence>
<dbReference type="KEGG" id="mpp:MICPUCDRAFT_66445"/>
<dbReference type="RefSeq" id="XP_003064466.1">
    <property type="nucleotide sequence ID" value="XM_003064420.1"/>
</dbReference>
<dbReference type="AlphaFoldDB" id="C1N9K2"/>
<feature type="compositionally biased region" description="Basic and acidic residues" evidence="3">
    <location>
        <begin position="419"/>
        <end position="437"/>
    </location>
</feature>
<feature type="region of interest" description="Disordered" evidence="3">
    <location>
        <begin position="1"/>
        <end position="46"/>
    </location>
</feature>
<dbReference type="PANTHER" id="PTHR21501:SF1">
    <property type="entry name" value="PROTEIN FAM-161"/>
    <property type="match status" value="1"/>
</dbReference>
<dbReference type="STRING" id="564608.C1N9K2"/>
<protein>
    <submittedName>
        <fullName evidence="4">Predicted protein</fullName>
    </submittedName>
</protein>
<name>C1N9K2_MICPC</name>
<feature type="region of interest" description="Disordered" evidence="3">
    <location>
        <begin position="409"/>
        <end position="492"/>
    </location>
</feature>